<keyword evidence="1" id="KW-0328">Glycosyltransferase</keyword>
<dbReference type="PANTHER" id="PTHR34136">
    <property type="match status" value="1"/>
</dbReference>
<evidence type="ECO:0000313" key="3">
    <source>
        <dbReference type="EMBL" id="OGC41133.1"/>
    </source>
</evidence>
<protein>
    <submittedName>
        <fullName evidence="3">Uncharacterized protein</fullName>
    </submittedName>
</protein>
<accession>A0A1F4UA20</accession>
<dbReference type="GO" id="GO:0016758">
    <property type="term" value="F:hexosyltransferase activity"/>
    <property type="evidence" value="ECO:0007669"/>
    <property type="project" value="TreeGrafter"/>
</dbReference>
<name>A0A1F4UA20_UNCSA</name>
<evidence type="ECO:0000313" key="4">
    <source>
        <dbReference type="Proteomes" id="UP000179242"/>
    </source>
</evidence>
<dbReference type="PANTHER" id="PTHR34136:SF1">
    <property type="entry name" value="UDP-N-ACETYL-D-MANNOSAMINURONIC ACID TRANSFERASE"/>
    <property type="match status" value="1"/>
</dbReference>
<organism evidence="3 4">
    <name type="scientific">candidate division WOR-1 bacterium RIFOXYC2_FULL_46_14</name>
    <dbReference type="NCBI Taxonomy" id="1802587"/>
    <lineage>
        <taxon>Bacteria</taxon>
        <taxon>Bacillati</taxon>
        <taxon>Saganbacteria</taxon>
    </lineage>
</organism>
<keyword evidence="2" id="KW-0808">Transferase</keyword>
<dbReference type="InterPro" id="IPR004629">
    <property type="entry name" value="WecG_TagA_CpsF"/>
</dbReference>
<dbReference type="CDD" id="cd06533">
    <property type="entry name" value="Glyco_transf_WecG_TagA"/>
    <property type="match status" value="1"/>
</dbReference>
<dbReference type="Pfam" id="PF03808">
    <property type="entry name" value="Glyco_tran_WecG"/>
    <property type="match status" value="1"/>
</dbReference>
<evidence type="ECO:0000256" key="1">
    <source>
        <dbReference type="ARBA" id="ARBA00022676"/>
    </source>
</evidence>
<sequence length="232" mass="26280">MTVDFAGIKVDNVTLAKAIKKLEEFVAAGTPHLIVTPNPEMIVGSQDDAMLKQILNNADLRLPDGISMVVVSRILGKPLKERVSGIDFLLEATKDKKYKIFLLGSAEDVVKKAAEKLGAAGYHHGYFKEDQAVISEIKKVRPDILFAGLGGGRQEKWLAKYLKELNVPVCMGVGGSLDVVSGIKKRAPVWIQKLYIEWLYRLIMEPWRWKRQLALPKFLWYSFTRWKRRSKI</sequence>
<dbReference type="EMBL" id="MEUJ01000001">
    <property type="protein sequence ID" value="OGC41133.1"/>
    <property type="molecule type" value="Genomic_DNA"/>
</dbReference>
<evidence type="ECO:0000256" key="2">
    <source>
        <dbReference type="ARBA" id="ARBA00022679"/>
    </source>
</evidence>
<dbReference type="AlphaFoldDB" id="A0A1F4UA20"/>
<reference evidence="3 4" key="1">
    <citation type="journal article" date="2016" name="Nat. Commun.">
        <title>Thousands of microbial genomes shed light on interconnected biogeochemical processes in an aquifer system.</title>
        <authorList>
            <person name="Anantharaman K."/>
            <person name="Brown C.T."/>
            <person name="Hug L.A."/>
            <person name="Sharon I."/>
            <person name="Castelle C.J."/>
            <person name="Probst A.J."/>
            <person name="Thomas B.C."/>
            <person name="Singh A."/>
            <person name="Wilkins M.J."/>
            <person name="Karaoz U."/>
            <person name="Brodie E.L."/>
            <person name="Williams K.H."/>
            <person name="Hubbard S.S."/>
            <person name="Banfield J.F."/>
        </authorList>
    </citation>
    <scope>NUCLEOTIDE SEQUENCE [LARGE SCALE GENOMIC DNA]</scope>
</reference>
<gene>
    <name evidence="3" type="ORF">A2438_07330</name>
</gene>
<dbReference type="NCBIfam" id="TIGR00696">
    <property type="entry name" value="wecG_tagA_cpsF"/>
    <property type="match status" value="1"/>
</dbReference>
<dbReference type="Proteomes" id="UP000179242">
    <property type="component" value="Unassembled WGS sequence"/>
</dbReference>
<comment type="caution">
    <text evidence="3">The sequence shown here is derived from an EMBL/GenBank/DDBJ whole genome shotgun (WGS) entry which is preliminary data.</text>
</comment>
<proteinExistence type="predicted"/>